<keyword evidence="3" id="KW-1185">Reference proteome</keyword>
<protein>
    <submittedName>
        <fullName evidence="2">Uncharacterized protein</fullName>
    </submittedName>
</protein>
<name>A0A6G1E549_9ORYZ</name>
<evidence type="ECO:0000256" key="1">
    <source>
        <dbReference type="SAM" id="MobiDB-lite"/>
    </source>
</evidence>
<gene>
    <name evidence="2" type="ORF">E2562_029770</name>
</gene>
<evidence type="ECO:0000313" key="2">
    <source>
        <dbReference type="EMBL" id="KAF0919544.1"/>
    </source>
</evidence>
<reference evidence="2 3" key="1">
    <citation type="submission" date="2019-11" db="EMBL/GenBank/DDBJ databases">
        <title>Whole genome sequence of Oryza granulata.</title>
        <authorList>
            <person name="Li W."/>
        </authorList>
    </citation>
    <scope>NUCLEOTIDE SEQUENCE [LARGE SCALE GENOMIC DNA]</scope>
    <source>
        <strain evidence="3">cv. Menghai</strain>
        <tissue evidence="2">Leaf</tissue>
    </source>
</reference>
<accession>A0A6G1E549</accession>
<dbReference type="EMBL" id="SPHZ02000005">
    <property type="protein sequence ID" value="KAF0919544.1"/>
    <property type="molecule type" value="Genomic_DNA"/>
</dbReference>
<sequence length="62" mass="6937">MVRIRGKPCDCGRRREIAAAVREEHGGAQSSHRRQREKWEKELGCGGPGRPRGWSAAREIGP</sequence>
<comment type="caution">
    <text evidence="2">The sequence shown here is derived from an EMBL/GenBank/DDBJ whole genome shotgun (WGS) entry which is preliminary data.</text>
</comment>
<evidence type="ECO:0000313" key="3">
    <source>
        <dbReference type="Proteomes" id="UP000479710"/>
    </source>
</evidence>
<dbReference type="Proteomes" id="UP000479710">
    <property type="component" value="Unassembled WGS sequence"/>
</dbReference>
<proteinExistence type="predicted"/>
<feature type="region of interest" description="Disordered" evidence="1">
    <location>
        <begin position="23"/>
        <end position="62"/>
    </location>
</feature>
<organism evidence="2 3">
    <name type="scientific">Oryza meyeriana var. granulata</name>
    <dbReference type="NCBI Taxonomy" id="110450"/>
    <lineage>
        <taxon>Eukaryota</taxon>
        <taxon>Viridiplantae</taxon>
        <taxon>Streptophyta</taxon>
        <taxon>Embryophyta</taxon>
        <taxon>Tracheophyta</taxon>
        <taxon>Spermatophyta</taxon>
        <taxon>Magnoliopsida</taxon>
        <taxon>Liliopsida</taxon>
        <taxon>Poales</taxon>
        <taxon>Poaceae</taxon>
        <taxon>BOP clade</taxon>
        <taxon>Oryzoideae</taxon>
        <taxon>Oryzeae</taxon>
        <taxon>Oryzinae</taxon>
        <taxon>Oryza</taxon>
        <taxon>Oryza meyeriana</taxon>
    </lineage>
</organism>
<dbReference type="AlphaFoldDB" id="A0A6G1E549"/>